<comment type="caution">
    <text evidence="3">The sequence shown here is derived from an EMBL/GenBank/DDBJ whole genome shotgun (WGS) entry which is preliminary data.</text>
</comment>
<protein>
    <submittedName>
        <fullName evidence="3">Transglycosylase SLT domain-containing protein</fullName>
    </submittedName>
</protein>
<dbReference type="InterPro" id="IPR023346">
    <property type="entry name" value="Lysozyme-like_dom_sf"/>
</dbReference>
<dbReference type="Gene3D" id="1.25.40.10">
    <property type="entry name" value="Tetratricopeptide repeat domain"/>
    <property type="match status" value="3"/>
</dbReference>
<dbReference type="InterPro" id="IPR008258">
    <property type="entry name" value="Transglycosylase_SLT_dom_1"/>
</dbReference>
<evidence type="ECO:0000259" key="2">
    <source>
        <dbReference type="Pfam" id="PF01464"/>
    </source>
</evidence>
<proteinExistence type="inferred from homology"/>
<dbReference type="RefSeq" id="WP_271917680.1">
    <property type="nucleotide sequence ID" value="NZ_JAQNDO010000001.1"/>
</dbReference>
<keyword evidence="4" id="KW-1185">Reference proteome</keyword>
<dbReference type="PROSITE" id="PS51257">
    <property type="entry name" value="PROKAR_LIPOPROTEIN"/>
    <property type="match status" value="1"/>
</dbReference>
<sequence length="835" mass="89492">MALRSFLSRRGAAWGLGLTALVALGCAAVTTAPRLGAGPTTPAPASAAAAPTSAAAAAPVAAAASAAASTPEESFAFDPDAAVPLLDDTRLAAVKAAVTREAYVEAVKELDAVLAAEPRPSKDDEHAFRYQLGRLRALAGDPLGAARAYGEAAAIGGPLEGYARYQAADHAERAGEHAEALRHLDKVPADLPVASEVGLLRADALLGKGDLDAALPHYRAYLGKSGHPPRWVEVSLKVARALLQKPSEEHAEEAIGFARRVLYEAPSGAGNGEAKAIETDALGSLPFPRRKAFETPSQDDLLSQAKRQLDAGQSREALRTTDGLITDARAQAPGDLGCGAWMVRAEALARLKKKPEAEGGFGTAIERCAGTPRRVEALWHGGKASARNGQHGEAIRRYGLLEQEFATHRLADDARLKSALAARELGDEVRFTQMLTKMPDDYPQGDMTTDGLFELALARMTKRDWAGAVAPLERALTRAPRERVYYAAGRLPYYLGRARLETGALDQGKELLASVIRDYPLSFYMSLAYARLADKDRAAADRALDEALAREGATAPEPPPKSAAFGKTEFLRALALARQGESRLARIELDRLGVGARTAPPEVLWASALLFSRAGSPKEAHQILRTATNTIPAGRAELTDWTDHYPAGNWRSAWEIAFPRPYAPVVAAEATRSGIPESLAYAIMREESAFDPRVVSSAAAVGLMQLIVPTAQRMAKPLKLKGDAESLKRPEINIALGCRYLSVLRAKFQDNPLLAIPGYNAGGGKPKDWVDERPNEDFDLWVEQIPYEETRLYTKRVMTSMAAYDFLYGKGKSGETLAAPLWASPAARGRMAATP</sequence>
<dbReference type="SUPFAM" id="SSF48452">
    <property type="entry name" value="TPR-like"/>
    <property type="match status" value="2"/>
</dbReference>
<dbReference type="Gene3D" id="1.10.530.10">
    <property type="match status" value="1"/>
</dbReference>
<dbReference type="Proteomes" id="UP001221411">
    <property type="component" value="Unassembled WGS sequence"/>
</dbReference>
<dbReference type="Pfam" id="PF01464">
    <property type="entry name" value="SLT"/>
    <property type="match status" value="1"/>
</dbReference>
<accession>A0ABT5EKH5</accession>
<reference evidence="3 4" key="1">
    <citation type="submission" date="2022-11" db="EMBL/GenBank/DDBJ databases">
        <title>Minimal conservation of predation-associated metabolite biosynthetic gene clusters underscores biosynthetic potential of Myxococcota including descriptions for ten novel species: Archangium lansinium sp. nov., Myxococcus landrumus sp. nov., Nannocystis bai.</title>
        <authorList>
            <person name="Ahearne A."/>
            <person name="Stevens C."/>
            <person name="Dowd S."/>
        </authorList>
    </citation>
    <scope>NUCLEOTIDE SEQUENCE [LARGE SCALE GENOMIC DNA]</scope>
    <source>
        <strain evidence="3 4">RJM3</strain>
    </source>
</reference>
<dbReference type="PANTHER" id="PTHR37423">
    <property type="entry name" value="SOLUBLE LYTIC MUREIN TRANSGLYCOSYLASE-RELATED"/>
    <property type="match status" value="1"/>
</dbReference>
<evidence type="ECO:0000313" key="4">
    <source>
        <dbReference type="Proteomes" id="UP001221411"/>
    </source>
</evidence>
<gene>
    <name evidence="3" type="ORF">POL67_13365</name>
</gene>
<dbReference type="EMBL" id="JAQNDO010000001">
    <property type="protein sequence ID" value="MDC0742335.1"/>
    <property type="molecule type" value="Genomic_DNA"/>
</dbReference>
<name>A0ABT5EKH5_9BACT</name>
<dbReference type="InterPro" id="IPR011990">
    <property type="entry name" value="TPR-like_helical_dom_sf"/>
</dbReference>
<dbReference type="CDD" id="cd13401">
    <property type="entry name" value="Slt70-like"/>
    <property type="match status" value="1"/>
</dbReference>
<dbReference type="PANTHER" id="PTHR37423:SF2">
    <property type="entry name" value="MEMBRANE-BOUND LYTIC MUREIN TRANSGLYCOSYLASE C"/>
    <property type="match status" value="1"/>
</dbReference>
<feature type="domain" description="Transglycosylase SLT" evidence="2">
    <location>
        <begin position="667"/>
        <end position="780"/>
    </location>
</feature>
<dbReference type="PROSITE" id="PS00922">
    <property type="entry name" value="TRANSGLYCOSYLASE"/>
    <property type="match status" value="1"/>
</dbReference>
<evidence type="ECO:0000256" key="1">
    <source>
        <dbReference type="ARBA" id="ARBA00007734"/>
    </source>
</evidence>
<evidence type="ECO:0000313" key="3">
    <source>
        <dbReference type="EMBL" id="MDC0742335.1"/>
    </source>
</evidence>
<dbReference type="InterPro" id="IPR000189">
    <property type="entry name" value="Transglyc_AS"/>
</dbReference>
<comment type="similarity">
    <text evidence="1">Belongs to the transglycosylase Slt family.</text>
</comment>
<organism evidence="3 4">
    <name type="scientific">Polyangium mundeleinium</name>
    <dbReference type="NCBI Taxonomy" id="2995306"/>
    <lineage>
        <taxon>Bacteria</taxon>
        <taxon>Pseudomonadati</taxon>
        <taxon>Myxococcota</taxon>
        <taxon>Polyangia</taxon>
        <taxon>Polyangiales</taxon>
        <taxon>Polyangiaceae</taxon>
        <taxon>Polyangium</taxon>
    </lineage>
</organism>
<dbReference type="SUPFAM" id="SSF53955">
    <property type="entry name" value="Lysozyme-like"/>
    <property type="match status" value="1"/>
</dbReference>